<dbReference type="Pfam" id="PF00190">
    <property type="entry name" value="Cupin_1"/>
    <property type="match status" value="1"/>
</dbReference>
<feature type="chain" id="PRO_5032295074" evidence="1">
    <location>
        <begin position="28"/>
        <end position="421"/>
    </location>
</feature>
<name>A0A834WPQ2_9FABA</name>
<reference evidence="3" key="1">
    <citation type="submission" date="2020-09" db="EMBL/GenBank/DDBJ databases">
        <title>Genome-Enabled Discovery of Anthraquinone Biosynthesis in Senna tora.</title>
        <authorList>
            <person name="Kang S.-H."/>
            <person name="Pandey R.P."/>
            <person name="Lee C.-M."/>
            <person name="Sim J.-S."/>
            <person name="Jeong J.-T."/>
            <person name="Choi B.-S."/>
            <person name="Jung M."/>
            <person name="Ginzburg D."/>
            <person name="Zhao K."/>
            <person name="Won S.Y."/>
            <person name="Oh T.-J."/>
            <person name="Yu Y."/>
            <person name="Kim N.-H."/>
            <person name="Lee O.R."/>
            <person name="Lee T.-H."/>
            <person name="Bashyal P."/>
            <person name="Kim T.-S."/>
            <person name="Lee W.-H."/>
            <person name="Kawkins C."/>
            <person name="Kim C.-K."/>
            <person name="Kim J.S."/>
            <person name="Ahn B.O."/>
            <person name="Rhee S.Y."/>
            <person name="Sohng J.K."/>
        </authorList>
    </citation>
    <scope>NUCLEOTIDE SEQUENCE</scope>
    <source>
        <tissue evidence="3">Leaf</tissue>
    </source>
</reference>
<dbReference type="InterPro" id="IPR014710">
    <property type="entry name" value="RmlC-like_jellyroll"/>
</dbReference>
<dbReference type="PANTHER" id="PTHR31189">
    <property type="entry name" value="OS03G0336100 PROTEIN-RELATED"/>
    <property type="match status" value="1"/>
</dbReference>
<dbReference type="CDD" id="cd02244">
    <property type="entry name" value="cupin_7S_vicilin-like_N"/>
    <property type="match status" value="1"/>
</dbReference>
<dbReference type="OrthoDB" id="1932894at2759"/>
<feature type="signal peptide" evidence="1">
    <location>
        <begin position="1"/>
        <end position="27"/>
    </location>
</feature>
<sequence>MLKMEHRNAFWFLLFLFLTTLPFQGKALSNENVSPVVEKHQRKTLIETEYGSVSAVEIQDGFRPPYHLQFFTLDPNSLFLPVLLHADMVFYVHTGNGKLFWAEEDDGISSINIRPGDITRLKTGSVFYLQSNLDTARQKLRIFAMFPSTDHNNYDPSIGAYSRINELFRGFDKRIMQAALQAPEELVEAITNKTETPAIVHAVSKEQTKFWELEVWFLNSILGREIGNAISSNGKKLKSYNIFDNDPDFQNCYGWSLTVTHKQLKSLKPTNIGLLMVNLTAGSMMGPHWNPGATEIIMVLQGEGMVRVVCGSSYTDKSKCQNMRFKVKEGDIFLVPRFHPMAQMSFNNDSLVFMGFSTTVKKTYPQFLAGKKSVFQTIDKHIMATSLNVTKTTIEQLLDSQGLRFAEFVDNGINKFSSSLQ</sequence>
<dbReference type="InterPro" id="IPR006045">
    <property type="entry name" value="Cupin_1"/>
</dbReference>
<gene>
    <name evidence="3" type="ORF">G2W53_019992</name>
</gene>
<dbReference type="EMBL" id="JAAIUW010000006">
    <property type="protein sequence ID" value="KAF7828828.1"/>
    <property type="molecule type" value="Genomic_DNA"/>
</dbReference>
<accession>A0A834WPQ2</accession>
<evidence type="ECO:0000259" key="2">
    <source>
        <dbReference type="SMART" id="SM00835"/>
    </source>
</evidence>
<organism evidence="3 4">
    <name type="scientific">Senna tora</name>
    <dbReference type="NCBI Taxonomy" id="362788"/>
    <lineage>
        <taxon>Eukaryota</taxon>
        <taxon>Viridiplantae</taxon>
        <taxon>Streptophyta</taxon>
        <taxon>Embryophyta</taxon>
        <taxon>Tracheophyta</taxon>
        <taxon>Spermatophyta</taxon>
        <taxon>Magnoliopsida</taxon>
        <taxon>eudicotyledons</taxon>
        <taxon>Gunneridae</taxon>
        <taxon>Pentapetalae</taxon>
        <taxon>rosids</taxon>
        <taxon>fabids</taxon>
        <taxon>Fabales</taxon>
        <taxon>Fabaceae</taxon>
        <taxon>Caesalpinioideae</taxon>
        <taxon>Cassia clade</taxon>
        <taxon>Senna</taxon>
    </lineage>
</organism>
<evidence type="ECO:0000256" key="1">
    <source>
        <dbReference type="SAM" id="SignalP"/>
    </source>
</evidence>
<dbReference type="AlphaFoldDB" id="A0A834WPQ2"/>
<dbReference type="SMART" id="SM00835">
    <property type="entry name" value="Cupin_1"/>
    <property type="match status" value="1"/>
</dbReference>
<keyword evidence="1" id="KW-0732">Signal</keyword>
<proteinExistence type="predicted"/>
<dbReference type="Gene3D" id="2.60.120.10">
    <property type="entry name" value="Jelly Rolls"/>
    <property type="match status" value="2"/>
</dbReference>
<dbReference type="PANTHER" id="PTHR31189:SF7">
    <property type="entry name" value="OS03G0197300 PROTEIN"/>
    <property type="match status" value="1"/>
</dbReference>
<dbReference type="InterPro" id="IPR050253">
    <property type="entry name" value="Seed_Storage-Functional"/>
</dbReference>
<dbReference type="InterPro" id="IPR011051">
    <property type="entry name" value="RmlC_Cupin_sf"/>
</dbReference>
<evidence type="ECO:0000313" key="3">
    <source>
        <dbReference type="EMBL" id="KAF7828828.1"/>
    </source>
</evidence>
<dbReference type="SUPFAM" id="SSF51182">
    <property type="entry name" value="RmlC-like cupins"/>
    <property type="match status" value="1"/>
</dbReference>
<dbReference type="Proteomes" id="UP000634136">
    <property type="component" value="Unassembled WGS sequence"/>
</dbReference>
<feature type="domain" description="Cupin type-1" evidence="2">
    <location>
        <begin position="240"/>
        <end position="395"/>
    </location>
</feature>
<comment type="caution">
    <text evidence="3">The sequence shown here is derived from an EMBL/GenBank/DDBJ whole genome shotgun (WGS) entry which is preliminary data.</text>
</comment>
<protein>
    <submittedName>
        <fullName evidence="3">Vicilin-like seed storage protein</fullName>
    </submittedName>
</protein>
<evidence type="ECO:0000313" key="4">
    <source>
        <dbReference type="Proteomes" id="UP000634136"/>
    </source>
</evidence>
<keyword evidence="4" id="KW-1185">Reference proteome</keyword>
<dbReference type="CDD" id="cd02245">
    <property type="entry name" value="cupin_7S_vicilin-like_C"/>
    <property type="match status" value="1"/>
</dbReference>